<dbReference type="GO" id="GO:0043325">
    <property type="term" value="F:phosphatidylinositol-3,4-bisphosphate binding"/>
    <property type="evidence" value="ECO:0007669"/>
    <property type="project" value="TreeGrafter"/>
</dbReference>
<sequence length="671" mass="75998">MSREEQTLEKSIKKALSGGDVAPKRKHVRACIVYTWDHKSSKTFFNLLKLQPYATDELQLFKALVLLHKVLQEGHPSALVEGIRNIDWIESLSRIFSVDSDDGSKYGSSRMRYIGDEYAKAIGEYVFFLVEKLQFHKSHKGFNGIFEYEEYVSLVSVSDPNEGYETVLDLMNLEDVADNLQKLIFAGISNRKSGFGSFSSGLDCRGAVLIPLVSETYGIFKFVTSMMKALYKQMGDYDALSGLFDRYTEQCARLNEFYFDCNTVQPLKNLITIPTLPSDPMSRIIDDEDDAEVNDVVFEKRSKSSVSSLPSRTPTRENLRDPSPVHEAPPVARPAEVRSLSQPAAPVVPIATGVVMPVVTGYSQPPLQVVPTGAEFWSIPSTSAPTRSVVASHDDLLIEQQKQQQIQQQQYALQLEHQKQLQLQQEQQALLQQRIQQQEMEKEALIQQKTASLQNDIMSFKNQYERDQVMLEQYDKRVQKLESELESVKEFKEKYQSLAKLYSQLRQEHLNILKKMKKTQDDLAEAESEVKKLKSSALSNVGIRNNNKGESEREEAKDRSGMILKSLVESSIKSLQDPIASLDVSDLATDLSNAFIDGDINTIVNILPEFVSLLLRCPQEMQTIAEDFLRCLSSAKQTDSVINANIAFQEKLKRLGEIRQYSYRYGDSDEV</sequence>
<dbReference type="GO" id="GO:0032051">
    <property type="term" value="F:clathrin light chain binding"/>
    <property type="evidence" value="ECO:0007669"/>
    <property type="project" value="TreeGrafter"/>
</dbReference>
<evidence type="ECO:0000256" key="2">
    <source>
        <dbReference type="SAM" id="MobiDB-lite"/>
    </source>
</evidence>
<evidence type="ECO:0000256" key="1">
    <source>
        <dbReference type="SAM" id="Coils"/>
    </source>
</evidence>
<dbReference type="EMBL" id="CR382123">
    <property type="protein sequence ID" value="CAH01187.1"/>
    <property type="molecule type" value="Genomic_DNA"/>
</dbReference>
<dbReference type="InterPro" id="IPR011417">
    <property type="entry name" value="ANTH_dom"/>
</dbReference>
<dbReference type="SUPFAM" id="SSF48464">
    <property type="entry name" value="ENTH/VHS domain"/>
    <property type="match status" value="1"/>
</dbReference>
<dbReference type="Pfam" id="PF07651">
    <property type="entry name" value="ANTH"/>
    <property type="match status" value="1"/>
</dbReference>
<dbReference type="GO" id="GO:0006897">
    <property type="term" value="P:endocytosis"/>
    <property type="evidence" value="ECO:0007669"/>
    <property type="project" value="InterPro"/>
</dbReference>
<dbReference type="GO" id="GO:0007015">
    <property type="term" value="P:actin filament organization"/>
    <property type="evidence" value="ECO:0007669"/>
    <property type="project" value="TreeGrafter"/>
</dbReference>
<gene>
    <name evidence="4" type="ORF">KLLA0_C03113g</name>
</gene>
<name>F2Z654_KLULA</name>
<dbReference type="PANTHER" id="PTHR10407">
    <property type="entry name" value="HUNTINGTIN INTERACTING PROTEIN 1"/>
    <property type="match status" value="1"/>
</dbReference>
<dbReference type="SMART" id="SM00273">
    <property type="entry name" value="ENTH"/>
    <property type="match status" value="1"/>
</dbReference>
<dbReference type="GO" id="GO:0051015">
    <property type="term" value="F:actin filament binding"/>
    <property type="evidence" value="ECO:0007669"/>
    <property type="project" value="TreeGrafter"/>
</dbReference>
<dbReference type="InParanoid" id="F2Z654"/>
<feature type="compositionally biased region" description="Basic and acidic residues" evidence="2">
    <location>
        <begin position="314"/>
        <end position="324"/>
    </location>
</feature>
<dbReference type="GO" id="GO:0048268">
    <property type="term" value="P:clathrin coat assembly"/>
    <property type="evidence" value="ECO:0007669"/>
    <property type="project" value="TreeGrafter"/>
</dbReference>
<dbReference type="GO" id="GO:0030136">
    <property type="term" value="C:clathrin-coated vesicle"/>
    <property type="evidence" value="ECO:0007669"/>
    <property type="project" value="TreeGrafter"/>
</dbReference>
<evidence type="ECO:0000313" key="4">
    <source>
        <dbReference type="EMBL" id="CAH01187.1"/>
    </source>
</evidence>
<dbReference type="GO" id="GO:0030479">
    <property type="term" value="C:actin cortical patch"/>
    <property type="evidence" value="ECO:0007669"/>
    <property type="project" value="TreeGrafter"/>
</dbReference>
<dbReference type="HOGENOM" id="CLU_004601_0_0_1"/>
<dbReference type="Gene3D" id="1.25.40.90">
    <property type="match status" value="1"/>
</dbReference>
<evidence type="ECO:0000313" key="5">
    <source>
        <dbReference type="Proteomes" id="UP000000598"/>
    </source>
</evidence>
<dbReference type="AlphaFoldDB" id="F2Z654"/>
<keyword evidence="5" id="KW-1185">Reference proteome</keyword>
<reference evidence="4 5" key="1">
    <citation type="journal article" date="2004" name="Nature">
        <title>Genome evolution in yeasts.</title>
        <authorList>
            <consortium name="Genolevures"/>
            <person name="Dujon B."/>
            <person name="Sherman D."/>
            <person name="Fischer G."/>
            <person name="Durrens P."/>
            <person name="Casaregola S."/>
            <person name="Lafontaine I."/>
            <person name="de Montigny J."/>
            <person name="Marck C."/>
            <person name="Neuveglise C."/>
            <person name="Talla E."/>
            <person name="Goffard N."/>
            <person name="Frangeul L."/>
            <person name="Aigle M."/>
            <person name="Anthouard V."/>
            <person name="Babour A."/>
            <person name="Barbe V."/>
            <person name="Barnay S."/>
            <person name="Blanchin S."/>
            <person name="Beckerich J.M."/>
            <person name="Beyne E."/>
            <person name="Bleykasten C."/>
            <person name="Boisrame A."/>
            <person name="Boyer J."/>
            <person name="Cattolico L."/>
            <person name="Confanioleri F."/>
            <person name="de Daruvar A."/>
            <person name="Despons L."/>
            <person name="Fabre E."/>
            <person name="Fairhead C."/>
            <person name="Ferry-Dumazet H."/>
            <person name="Groppi A."/>
            <person name="Hantraye F."/>
            <person name="Hennequin C."/>
            <person name="Jauniaux N."/>
            <person name="Joyet P."/>
            <person name="Kachouri R."/>
            <person name="Kerrest A."/>
            <person name="Koszul R."/>
            <person name="Lemaire M."/>
            <person name="Lesur I."/>
            <person name="Ma L."/>
            <person name="Muller H."/>
            <person name="Nicaud J.M."/>
            <person name="Nikolski M."/>
            <person name="Oztas S."/>
            <person name="Ozier-Kalogeropoulos O."/>
            <person name="Pellenz S."/>
            <person name="Potier S."/>
            <person name="Richard G.F."/>
            <person name="Straub M.L."/>
            <person name="Suleau A."/>
            <person name="Swennene D."/>
            <person name="Tekaia F."/>
            <person name="Wesolowski-Louvel M."/>
            <person name="Westhof E."/>
            <person name="Wirth B."/>
            <person name="Zeniou-Meyer M."/>
            <person name="Zivanovic I."/>
            <person name="Bolotin-Fukuhara M."/>
            <person name="Thierry A."/>
            <person name="Bouchier C."/>
            <person name="Caudron B."/>
            <person name="Scarpelli C."/>
            <person name="Gaillardin C."/>
            <person name="Weissenbach J."/>
            <person name="Wincker P."/>
            <person name="Souciet J.L."/>
        </authorList>
    </citation>
    <scope>NUCLEOTIDE SEQUENCE [LARGE SCALE GENOMIC DNA]</scope>
    <source>
        <strain evidence="5">ATCC 8585 / CBS 2359 / DSM 70799 / NBRC 1267 / NRRL Y-1140 / WM37</strain>
    </source>
</reference>
<dbReference type="FunCoup" id="F2Z654">
    <property type="interactions" value="281"/>
</dbReference>
<dbReference type="InterPro" id="IPR013809">
    <property type="entry name" value="ENTH"/>
</dbReference>
<dbReference type="OMA" id="DQMRHMP"/>
<dbReference type="InterPro" id="IPR008942">
    <property type="entry name" value="ENTH_VHS"/>
</dbReference>
<keyword evidence="1" id="KW-0175">Coiled coil</keyword>
<dbReference type="KEGG" id="kla:KLLA0_C03113g"/>
<protein>
    <submittedName>
        <fullName evidence="4">KLLA0C03113p</fullName>
    </submittedName>
</protein>
<proteinExistence type="predicted"/>
<feature type="coiled-coil region" evidence="1">
    <location>
        <begin position="421"/>
        <end position="536"/>
    </location>
</feature>
<accession>F2Z654</accession>
<feature type="compositionally biased region" description="Low complexity" evidence="2">
    <location>
        <begin position="304"/>
        <end position="313"/>
    </location>
</feature>
<feature type="region of interest" description="Disordered" evidence="2">
    <location>
        <begin position="304"/>
        <end position="335"/>
    </location>
</feature>
<dbReference type="PaxDb" id="284590-F2Z654"/>
<dbReference type="Proteomes" id="UP000000598">
    <property type="component" value="Chromosome C"/>
</dbReference>
<evidence type="ECO:0000259" key="3">
    <source>
        <dbReference type="PROSITE" id="PS50942"/>
    </source>
</evidence>
<dbReference type="GO" id="GO:0035615">
    <property type="term" value="F:clathrin adaptor activity"/>
    <property type="evidence" value="ECO:0007669"/>
    <property type="project" value="TreeGrafter"/>
</dbReference>
<dbReference type="eggNOG" id="KOG0980">
    <property type="taxonomic scope" value="Eukaryota"/>
</dbReference>
<organism evidence="4 5">
    <name type="scientific">Kluyveromyces lactis (strain ATCC 8585 / CBS 2359 / DSM 70799 / NBRC 1267 / NRRL Y-1140 / WM37)</name>
    <name type="common">Yeast</name>
    <name type="synonym">Candida sphaerica</name>
    <dbReference type="NCBI Taxonomy" id="284590"/>
    <lineage>
        <taxon>Eukaryota</taxon>
        <taxon>Fungi</taxon>
        <taxon>Dikarya</taxon>
        <taxon>Ascomycota</taxon>
        <taxon>Saccharomycotina</taxon>
        <taxon>Saccharomycetes</taxon>
        <taxon>Saccharomycetales</taxon>
        <taxon>Saccharomycetaceae</taxon>
        <taxon>Kluyveromyces</taxon>
    </lineage>
</organism>
<dbReference type="InterPro" id="IPR030224">
    <property type="entry name" value="Sla2_fam"/>
</dbReference>
<feature type="domain" description="ENTH" evidence="3">
    <location>
        <begin position="1"/>
        <end position="143"/>
    </location>
</feature>
<dbReference type="PROSITE" id="PS50942">
    <property type="entry name" value="ENTH"/>
    <property type="match status" value="1"/>
</dbReference>
<dbReference type="PANTHER" id="PTHR10407:SF15">
    <property type="entry name" value="HUNTINGTIN INTERACTING PROTEIN 1"/>
    <property type="match status" value="1"/>
</dbReference>
<dbReference type="GO" id="GO:0080025">
    <property type="term" value="F:phosphatidylinositol-3,5-bisphosphate binding"/>
    <property type="evidence" value="ECO:0007669"/>
    <property type="project" value="TreeGrafter"/>
</dbReference>
<dbReference type="STRING" id="284590.F2Z654"/>